<dbReference type="GO" id="GO:0015846">
    <property type="term" value="P:polyamine transport"/>
    <property type="evidence" value="ECO:0007669"/>
    <property type="project" value="InterPro"/>
</dbReference>
<evidence type="ECO:0000256" key="1">
    <source>
        <dbReference type="ARBA" id="ARBA00022729"/>
    </source>
</evidence>
<dbReference type="EMBL" id="FQZV01000008">
    <property type="protein sequence ID" value="SHI83652.1"/>
    <property type="molecule type" value="Genomic_DNA"/>
</dbReference>
<accession>A0A1M6EDU1</accession>
<evidence type="ECO:0000256" key="2">
    <source>
        <dbReference type="SAM" id="SignalP"/>
    </source>
</evidence>
<dbReference type="Gene3D" id="3.40.190.10">
    <property type="entry name" value="Periplasmic binding protein-like II"/>
    <property type="match status" value="2"/>
</dbReference>
<dbReference type="PIRSF" id="PIRSF002825">
    <property type="entry name" value="CfbpA"/>
    <property type="match status" value="1"/>
</dbReference>
<feature type="signal peptide" evidence="2">
    <location>
        <begin position="1"/>
        <end position="25"/>
    </location>
</feature>
<dbReference type="AlphaFoldDB" id="A0A1M6EDU1"/>
<organism evidence="3 4">
    <name type="scientific">Geosporobacter subterraneus DSM 17957</name>
    <dbReference type="NCBI Taxonomy" id="1121919"/>
    <lineage>
        <taxon>Bacteria</taxon>
        <taxon>Bacillati</taxon>
        <taxon>Bacillota</taxon>
        <taxon>Clostridia</taxon>
        <taxon>Peptostreptococcales</taxon>
        <taxon>Thermotaleaceae</taxon>
        <taxon>Geosporobacter</taxon>
    </lineage>
</organism>
<dbReference type="RefSeq" id="WP_110939999.1">
    <property type="nucleotide sequence ID" value="NZ_FQZV01000008.1"/>
</dbReference>
<dbReference type="Proteomes" id="UP000184536">
    <property type="component" value="Unassembled WGS sequence"/>
</dbReference>
<evidence type="ECO:0000313" key="4">
    <source>
        <dbReference type="Proteomes" id="UP000184536"/>
    </source>
</evidence>
<dbReference type="SUPFAM" id="SSF53850">
    <property type="entry name" value="Periplasmic binding protein-like II"/>
    <property type="match status" value="1"/>
</dbReference>
<sequence length="354" mass="38973">MSRKPSILLTVILMMALMLSACSPAKSPAGSTDAAPEKKDLKLTIYAGLMEDHAIAATKEFEKQTGVKTEFVRMSSGETLARIRAEKDNMTASVWFGGPVDAYIASMEEGLLVPYKSPNAEKFPDKYKDPDGYWTGIYSGYLGFVCDKEWFEEKGLEIPKSWDDLLKPEFKGQIVTAHPGSSGTAYTMLATIVQLKGEEAGFEYMQKLNGQIRQYTKSGTAPGRMVGLKEIPIGITFLHDAIKYRLEGFKDIVISAPAEGTGYEIGGVAILANGPDQEAAQMFVDWALTKEAQELGSTVGSFQFLTNPDAIPPEEAMVLKDTKLIDYDFDWAGKNRKNLVEKFNEVTKTQPPTE</sequence>
<keyword evidence="4" id="KW-1185">Reference proteome</keyword>
<dbReference type="InterPro" id="IPR026045">
    <property type="entry name" value="Ferric-bd"/>
</dbReference>
<dbReference type="GO" id="GO:0030975">
    <property type="term" value="F:thiamine binding"/>
    <property type="evidence" value="ECO:0007669"/>
    <property type="project" value="TreeGrafter"/>
</dbReference>
<dbReference type="OrthoDB" id="179400at2"/>
<dbReference type="GO" id="GO:0015888">
    <property type="term" value="P:thiamine transport"/>
    <property type="evidence" value="ECO:0007669"/>
    <property type="project" value="TreeGrafter"/>
</dbReference>
<reference evidence="4" key="1">
    <citation type="submission" date="2016-11" db="EMBL/GenBank/DDBJ databases">
        <authorList>
            <person name="Varghese N."/>
            <person name="Submissions S."/>
        </authorList>
    </citation>
    <scope>NUCLEOTIDE SEQUENCE [LARGE SCALE GENOMIC DNA]</scope>
    <source>
        <strain evidence="4">DSM 17957</strain>
    </source>
</reference>
<feature type="chain" id="PRO_5038904502" evidence="2">
    <location>
        <begin position="26"/>
        <end position="354"/>
    </location>
</feature>
<dbReference type="GO" id="GO:0030288">
    <property type="term" value="C:outer membrane-bounded periplasmic space"/>
    <property type="evidence" value="ECO:0007669"/>
    <property type="project" value="TreeGrafter"/>
</dbReference>
<dbReference type="PROSITE" id="PS51257">
    <property type="entry name" value="PROKAR_LIPOPROTEIN"/>
    <property type="match status" value="1"/>
</dbReference>
<dbReference type="PANTHER" id="PTHR30006">
    <property type="entry name" value="THIAMINE-BINDING PERIPLASMIC PROTEIN-RELATED"/>
    <property type="match status" value="1"/>
</dbReference>
<proteinExistence type="predicted"/>
<dbReference type="PANTHER" id="PTHR30006:SF2">
    <property type="entry name" value="ABC TRANSPORTER SUBSTRATE-BINDING PROTEIN"/>
    <property type="match status" value="1"/>
</dbReference>
<gene>
    <name evidence="3" type="ORF">SAMN02745975_00715</name>
</gene>
<dbReference type="Pfam" id="PF13343">
    <property type="entry name" value="SBP_bac_6"/>
    <property type="match status" value="1"/>
</dbReference>
<dbReference type="CDD" id="cd13544">
    <property type="entry name" value="PBP2_Fbp_like_1"/>
    <property type="match status" value="1"/>
</dbReference>
<dbReference type="PRINTS" id="PR00909">
    <property type="entry name" value="SPERMDNBNDNG"/>
</dbReference>
<dbReference type="GO" id="GO:0019808">
    <property type="term" value="F:polyamine binding"/>
    <property type="evidence" value="ECO:0007669"/>
    <property type="project" value="InterPro"/>
</dbReference>
<dbReference type="InterPro" id="IPR001188">
    <property type="entry name" value="Sperm_putr-bd"/>
</dbReference>
<evidence type="ECO:0000313" key="3">
    <source>
        <dbReference type="EMBL" id="SHI83652.1"/>
    </source>
</evidence>
<protein>
    <submittedName>
        <fullName evidence="3">Iron(III) transport system substrate-binding protein</fullName>
    </submittedName>
</protein>
<name>A0A1M6EDU1_9FIRM</name>
<keyword evidence="1 2" id="KW-0732">Signal</keyword>
<dbReference type="STRING" id="1121919.SAMN02745975_00715"/>
<dbReference type="GO" id="GO:0030976">
    <property type="term" value="F:thiamine pyrophosphate binding"/>
    <property type="evidence" value="ECO:0007669"/>
    <property type="project" value="TreeGrafter"/>
</dbReference>